<dbReference type="Pfam" id="PF14291">
    <property type="entry name" value="DUF4371"/>
    <property type="match status" value="1"/>
</dbReference>
<dbReference type="Proteomes" id="UP000265566">
    <property type="component" value="Chromosome 8"/>
</dbReference>
<dbReference type="Pfam" id="PF05699">
    <property type="entry name" value="Dimer_Tnp_hAT"/>
    <property type="match status" value="1"/>
</dbReference>
<evidence type="ECO:0000259" key="2">
    <source>
        <dbReference type="Pfam" id="PF05699"/>
    </source>
</evidence>
<dbReference type="InterPro" id="IPR055298">
    <property type="entry name" value="AtLOH3-like"/>
</dbReference>
<accession>A0A396GVL1</accession>
<sequence length="682" mass="77865">MVKNQRLDSFLKRKLAQQDDENIDSTSEPEKPQIEENEKQLSKVRRVACDEFEKENQDGHNDNAIDVPNLDQIMKNQDCILQTSIGIVLYLTFQDHAICGGDGETTEERYEDVFSSMAILNASFNDEFSQAMLKNGQYLDKCASLQFRKEILRVVSSQVKNHIREEIGDSKFCIVVDGALDKSGKEQMALVLRFVDKKGFIQERLFDIVHVKDINFEVSALKEQVCAILSQHNLDVSNIRGQGYDGTCEMREQWNGLHALFLNECPSAYHIHCFAHKLQSALVCASSEVTPIYLFFSELNSIVDFFSCCSKPHDELLAAKLDEIAHLLKINELETSEGENFTWQTRSRSHFPSICTLINMYGETCSLLEKLTNVGSTYCQSGDASIAFDNLTTFEFVLILHLMRNIMGITDILCQALQQQNPNVVNVKHIVRSTKVLLQNTRQNGWSKLLKSVICFCDKNGIEVPQLKAPYVARPAWRSNHQKDDITIEHYYREEVFSIAIDKQLQELNSRFSDQAMELLTLSCALVPKDTYKTFNIDDICTLVEKYYPMDFNEQEKLNLRCQLQHFIIDARQDSKLKNLSTIQELCTCLAATKKSEVYCLIDKLLRLIMTLPVSTATTERSFAGMEIFKTMLRNMSEDAFLADGVIIYIEKEIAKGFTFNSIIDDLESHSKSTMTHNRVAL</sequence>
<dbReference type="AlphaFoldDB" id="A0A396GVL1"/>
<evidence type="ECO:0000256" key="1">
    <source>
        <dbReference type="SAM" id="MobiDB-lite"/>
    </source>
</evidence>
<evidence type="ECO:0000313" key="4">
    <source>
        <dbReference type="EMBL" id="RHN43534.1"/>
    </source>
</evidence>
<dbReference type="Gramene" id="rna50132">
    <property type="protein sequence ID" value="RHN43534.1"/>
    <property type="gene ID" value="gene50132"/>
</dbReference>
<dbReference type="InterPro" id="IPR025398">
    <property type="entry name" value="DUF4371"/>
</dbReference>
<feature type="region of interest" description="Disordered" evidence="1">
    <location>
        <begin position="13"/>
        <end position="40"/>
    </location>
</feature>
<organism evidence="4">
    <name type="scientific">Medicago truncatula</name>
    <name type="common">Barrel medic</name>
    <name type="synonym">Medicago tribuloides</name>
    <dbReference type="NCBI Taxonomy" id="3880"/>
    <lineage>
        <taxon>Eukaryota</taxon>
        <taxon>Viridiplantae</taxon>
        <taxon>Streptophyta</taxon>
        <taxon>Embryophyta</taxon>
        <taxon>Tracheophyta</taxon>
        <taxon>Spermatophyta</taxon>
        <taxon>Magnoliopsida</taxon>
        <taxon>eudicotyledons</taxon>
        <taxon>Gunneridae</taxon>
        <taxon>Pentapetalae</taxon>
        <taxon>rosids</taxon>
        <taxon>fabids</taxon>
        <taxon>Fabales</taxon>
        <taxon>Fabaceae</taxon>
        <taxon>Papilionoideae</taxon>
        <taxon>50 kb inversion clade</taxon>
        <taxon>NPAAA clade</taxon>
        <taxon>Hologalegina</taxon>
        <taxon>IRL clade</taxon>
        <taxon>Trifolieae</taxon>
        <taxon>Medicago</taxon>
    </lineage>
</organism>
<dbReference type="PANTHER" id="PTHR11697">
    <property type="entry name" value="GENERAL TRANSCRIPTION FACTOR 2-RELATED ZINC FINGER PROTEIN"/>
    <property type="match status" value="1"/>
</dbReference>
<reference evidence="4" key="1">
    <citation type="journal article" date="2018" name="Nat. Plants">
        <title>Whole-genome landscape of Medicago truncatula symbiotic genes.</title>
        <authorList>
            <person name="Pecrix Y."/>
            <person name="Gamas P."/>
            <person name="Carrere S."/>
        </authorList>
    </citation>
    <scope>NUCLEOTIDE SEQUENCE</scope>
    <source>
        <tissue evidence="4">Leaves</tissue>
    </source>
</reference>
<dbReference type="EMBL" id="PSQE01000008">
    <property type="protein sequence ID" value="RHN43534.1"/>
    <property type="molecule type" value="Genomic_DNA"/>
</dbReference>
<proteinExistence type="predicted"/>
<protein>
    <submittedName>
        <fullName evidence="4">Putative HAT dimerization domain-containing protein</fullName>
    </submittedName>
</protein>
<dbReference type="OrthoDB" id="118159at2759"/>
<name>A0A396GVL1_MEDTR</name>
<feature type="domain" description="HAT C-terminal dimerisation" evidence="2">
    <location>
        <begin position="598"/>
        <end position="653"/>
    </location>
</feature>
<feature type="domain" description="DUF4371" evidence="3">
    <location>
        <begin position="73"/>
        <end position="256"/>
    </location>
</feature>
<comment type="caution">
    <text evidence="4">The sequence shown here is derived from an EMBL/GenBank/DDBJ whole genome shotgun (WGS) entry which is preliminary data.</text>
</comment>
<dbReference type="PANTHER" id="PTHR11697:SF230">
    <property type="entry name" value="ZINC FINGER, MYM DOMAIN CONTAINING 1"/>
    <property type="match status" value="1"/>
</dbReference>
<gene>
    <name evidence="4" type="ORF">MtrunA17_Chr8g0388961</name>
</gene>
<evidence type="ECO:0000259" key="3">
    <source>
        <dbReference type="Pfam" id="PF14291"/>
    </source>
</evidence>
<dbReference type="InterPro" id="IPR008906">
    <property type="entry name" value="HATC_C_dom"/>
</dbReference>
<feature type="compositionally biased region" description="Basic and acidic residues" evidence="1">
    <location>
        <begin position="28"/>
        <end position="40"/>
    </location>
</feature>
<dbReference type="GO" id="GO:0046983">
    <property type="term" value="F:protein dimerization activity"/>
    <property type="evidence" value="ECO:0007669"/>
    <property type="project" value="InterPro"/>
</dbReference>